<comment type="caution">
    <text evidence="1">The sequence shown here is derived from an EMBL/GenBank/DDBJ whole genome shotgun (WGS) entry which is preliminary data.</text>
</comment>
<organism evidence="1">
    <name type="scientific">marine sediment metagenome</name>
    <dbReference type="NCBI Taxonomy" id="412755"/>
    <lineage>
        <taxon>unclassified sequences</taxon>
        <taxon>metagenomes</taxon>
        <taxon>ecological metagenomes</taxon>
    </lineage>
</organism>
<sequence>MAKQAKAETIEVAPQKEVVTKVATPVKPTKPEWEIKDRVYYLTGNKSPLTLTIPGRHTRKHALLYFDEKTGKQREIRFATNQDSPLVDEQKGEATMGHIRFLNGSLTVTKNLQNLQKLLSLYHPLKGKVYEEFSAKAVAENELDILDLQIDALNAARAIDIDHAEAILRVEKGSAVNTMSSKELKRDLLLFAKNDPALFISLANDENVQLRNFAIRASELNIIILSQDQRTFTWGSTGRKLMNVPFDENPYSAFAAFLKTDEGVEIYKSIDKKL</sequence>
<evidence type="ECO:0000313" key="1">
    <source>
        <dbReference type="EMBL" id="GAF67568.1"/>
    </source>
</evidence>
<accession>X0RFN3</accession>
<protein>
    <submittedName>
        <fullName evidence="1">Uncharacterized protein</fullName>
    </submittedName>
</protein>
<gene>
    <name evidence="1" type="ORF">S01H1_16780</name>
</gene>
<dbReference type="AlphaFoldDB" id="X0RFN3"/>
<reference evidence="1" key="1">
    <citation type="journal article" date="2014" name="Front. Microbiol.">
        <title>High frequency of phylogenetically diverse reductive dehalogenase-homologous genes in deep subseafloor sedimentary metagenomes.</title>
        <authorList>
            <person name="Kawai M."/>
            <person name="Futagami T."/>
            <person name="Toyoda A."/>
            <person name="Takaki Y."/>
            <person name="Nishi S."/>
            <person name="Hori S."/>
            <person name="Arai W."/>
            <person name="Tsubouchi T."/>
            <person name="Morono Y."/>
            <person name="Uchiyama I."/>
            <person name="Ito T."/>
            <person name="Fujiyama A."/>
            <person name="Inagaki F."/>
            <person name="Takami H."/>
        </authorList>
    </citation>
    <scope>NUCLEOTIDE SEQUENCE</scope>
    <source>
        <strain evidence="1">Expedition CK06-06</strain>
    </source>
</reference>
<name>X0RFN3_9ZZZZ</name>
<proteinExistence type="predicted"/>
<dbReference type="EMBL" id="BARS01008851">
    <property type="protein sequence ID" value="GAF67568.1"/>
    <property type="molecule type" value="Genomic_DNA"/>
</dbReference>